<keyword evidence="7" id="KW-1185">Reference proteome</keyword>
<protein>
    <recommendedName>
        <fullName evidence="2">Antitoxin ParD</fullName>
    </recommendedName>
</protein>
<dbReference type="Pfam" id="PF03693">
    <property type="entry name" value="ParD_antitoxin"/>
    <property type="match status" value="1"/>
</dbReference>
<dbReference type="CDD" id="cd22231">
    <property type="entry name" value="RHH_NikR_HicB-like"/>
    <property type="match status" value="1"/>
</dbReference>
<dbReference type="Proteomes" id="UP000003208">
    <property type="component" value="Unassembled WGS sequence"/>
</dbReference>
<dbReference type="SUPFAM" id="SSF47598">
    <property type="entry name" value="Ribbon-helix-helix"/>
    <property type="match status" value="1"/>
</dbReference>
<name>G6YQU7_9GAMM</name>
<evidence type="ECO:0000256" key="3">
    <source>
        <dbReference type="ARBA" id="ARBA00022649"/>
    </source>
</evidence>
<organism evidence="6 7">
    <name type="scientific">Marinobacter manganoxydans MnI7-9</name>
    <dbReference type="NCBI Taxonomy" id="1094979"/>
    <lineage>
        <taxon>Bacteria</taxon>
        <taxon>Pseudomonadati</taxon>
        <taxon>Pseudomonadota</taxon>
        <taxon>Gammaproteobacteria</taxon>
        <taxon>Pseudomonadales</taxon>
        <taxon>Marinobacteraceae</taxon>
        <taxon>Marinobacter</taxon>
    </lineage>
</organism>
<evidence type="ECO:0000256" key="1">
    <source>
        <dbReference type="ARBA" id="ARBA00008580"/>
    </source>
</evidence>
<reference evidence="6 7" key="1">
    <citation type="journal article" date="2012" name="J. Bacteriol.">
        <title>Genome sequence of deep-sea manganese-oxidizing bacterium Marinobacter manganoxydans MnI7-9.</title>
        <authorList>
            <person name="Wang H."/>
            <person name="Li H."/>
            <person name="Shao Z."/>
            <person name="Liao S."/>
            <person name="Johnstone L."/>
            <person name="Rensing C."/>
            <person name="Wang G."/>
        </authorList>
    </citation>
    <scope>NUCLEOTIDE SEQUENCE [LARGE SCALE GENOMIC DNA]</scope>
    <source>
        <strain evidence="6 7">MnI7-9</strain>
    </source>
</reference>
<dbReference type="GO" id="GO:0006355">
    <property type="term" value="P:regulation of DNA-templated transcription"/>
    <property type="evidence" value="ECO:0007669"/>
    <property type="project" value="InterPro"/>
</dbReference>
<dbReference type="InterPro" id="IPR038296">
    <property type="entry name" value="ParD_sf"/>
</dbReference>
<feature type="compositionally biased region" description="Polar residues" evidence="5">
    <location>
        <begin position="79"/>
        <end position="90"/>
    </location>
</feature>
<evidence type="ECO:0000256" key="2">
    <source>
        <dbReference type="ARBA" id="ARBA00017940"/>
    </source>
</evidence>
<evidence type="ECO:0000313" key="6">
    <source>
        <dbReference type="EMBL" id="EHJ05404.1"/>
    </source>
</evidence>
<sequence length="90" mass="9951">MATMNISLPDAMKTWVEQQAESGRYSNTSDYVRDLIRKDQDRRHKIDQLQSLVTAGIASGKGTCSMDELRVSAKKPARDSSTAITSTSSR</sequence>
<gene>
    <name evidence="6" type="ORF">KYE_05846</name>
</gene>
<keyword evidence="3" id="KW-1277">Toxin-antitoxin system</keyword>
<proteinExistence type="inferred from homology"/>
<dbReference type="Gene3D" id="6.10.10.120">
    <property type="entry name" value="Antitoxin ParD1-like"/>
    <property type="match status" value="1"/>
</dbReference>
<dbReference type="PANTHER" id="PTHR36582:SF2">
    <property type="entry name" value="ANTITOXIN PARD"/>
    <property type="match status" value="1"/>
</dbReference>
<dbReference type="InterPro" id="IPR022789">
    <property type="entry name" value="ParD"/>
</dbReference>
<evidence type="ECO:0000256" key="4">
    <source>
        <dbReference type="ARBA" id="ARBA00037106"/>
    </source>
</evidence>
<dbReference type="EMBL" id="AGTR01000023">
    <property type="protein sequence ID" value="EHJ05404.1"/>
    <property type="molecule type" value="Genomic_DNA"/>
</dbReference>
<comment type="function">
    <text evidence="4">Antitoxin component of a type II toxin-antitoxin (TA) system. Neutralizes the effect of toxin ParE.</text>
</comment>
<comment type="similarity">
    <text evidence="1">Belongs to the ParD antitoxin family.</text>
</comment>
<evidence type="ECO:0000313" key="7">
    <source>
        <dbReference type="Proteomes" id="UP000003208"/>
    </source>
</evidence>
<evidence type="ECO:0000256" key="5">
    <source>
        <dbReference type="SAM" id="MobiDB-lite"/>
    </source>
</evidence>
<dbReference type="NCBIfam" id="TIGR02606">
    <property type="entry name" value="antidote_CC2985"/>
    <property type="match status" value="1"/>
</dbReference>
<dbReference type="PANTHER" id="PTHR36582">
    <property type="entry name" value="ANTITOXIN PARD"/>
    <property type="match status" value="1"/>
</dbReference>
<feature type="region of interest" description="Disordered" evidence="5">
    <location>
        <begin position="70"/>
        <end position="90"/>
    </location>
</feature>
<dbReference type="InterPro" id="IPR010985">
    <property type="entry name" value="Ribbon_hlx_hlx"/>
</dbReference>
<accession>G6YQU7</accession>
<dbReference type="AlphaFoldDB" id="G6YQU7"/>